<evidence type="ECO:0000313" key="2">
    <source>
        <dbReference type="Proteomes" id="UP001281147"/>
    </source>
</evidence>
<organism evidence="1 2">
    <name type="scientific">Vermiconidia calcicola</name>
    <dbReference type="NCBI Taxonomy" id="1690605"/>
    <lineage>
        <taxon>Eukaryota</taxon>
        <taxon>Fungi</taxon>
        <taxon>Dikarya</taxon>
        <taxon>Ascomycota</taxon>
        <taxon>Pezizomycotina</taxon>
        <taxon>Dothideomycetes</taxon>
        <taxon>Dothideomycetidae</taxon>
        <taxon>Mycosphaerellales</taxon>
        <taxon>Extremaceae</taxon>
        <taxon>Vermiconidia</taxon>
    </lineage>
</organism>
<keyword evidence="2" id="KW-1185">Reference proteome</keyword>
<dbReference type="EMBL" id="JAUTXU010000106">
    <property type="protein sequence ID" value="KAK3707868.1"/>
    <property type="molecule type" value="Genomic_DNA"/>
</dbReference>
<comment type="caution">
    <text evidence="1">The sequence shown here is derived from an EMBL/GenBank/DDBJ whole genome shotgun (WGS) entry which is preliminary data.</text>
</comment>
<proteinExistence type="predicted"/>
<protein>
    <submittedName>
        <fullName evidence="1">Uncharacterized protein</fullName>
    </submittedName>
</protein>
<evidence type="ECO:0000313" key="1">
    <source>
        <dbReference type="EMBL" id="KAK3707868.1"/>
    </source>
</evidence>
<reference evidence="1" key="1">
    <citation type="submission" date="2023-07" db="EMBL/GenBank/DDBJ databases">
        <title>Black Yeasts Isolated from many extreme environments.</title>
        <authorList>
            <person name="Coleine C."/>
            <person name="Stajich J.E."/>
            <person name="Selbmann L."/>
        </authorList>
    </citation>
    <scope>NUCLEOTIDE SEQUENCE</scope>
    <source>
        <strain evidence="1">CCFEE 5714</strain>
    </source>
</reference>
<dbReference type="Proteomes" id="UP001281147">
    <property type="component" value="Unassembled WGS sequence"/>
</dbReference>
<accession>A0ACC3N2R3</accession>
<sequence>MSRRLSVTEPHPTVPKSGAYIYGGRGGAGNYKRYTAEDLTSGPSATGPASRISLSKLTKRQTAQPTGRGGAGNMFKSSASDNDERVFQFDEEMVKRRELQAPVYHIGRGGAANYVDETHQTRTQRMNSTISAMSSSSEDSSTGNARRSGESTFSKIARRFS</sequence>
<name>A0ACC3N2R3_9PEZI</name>
<gene>
    <name evidence="1" type="ORF">LTR37_011870</name>
</gene>